<dbReference type="AlphaFoldDB" id="X1DXV3"/>
<organism evidence="2">
    <name type="scientific">marine sediment metagenome</name>
    <dbReference type="NCBI Taxonomy" id="412755"/>
    <lineage>
        <taxon>unclassified sequences</taxon>
        <taxon>metagenomes</taxon>
        <taxon>ecological metagenomes</taxon>
    </lineage>
</organism>
<name>X1DXV3_9ZZZZ</name>
<dbReference type="InterPro" id="IPR003814">
    <property type="entry name" value="FmdEsu_dom"/>
</dbReference>
<feature type="domain" description="Formylmethanofuran dehydrogenase subunit E" evidence="1">
    <location>
        <begin position="26"/>
        <end position="140"/>
    </location>
</feature>
<dbReference type="PANTHER" id="PTHR39418:SF1">
    <property type="entry name" value="DEHYDROGENASE"/>
    <property type="match status" value="1"/>
</dbReference>
<evidence type="ECO:0000259" key="1">
    <source>
        <dbReference type="Pfam" id="PF02663"/>
    </source>
</evidence>
<protein>
    <recommendedName>
        <fullName evidence="1">Formylmethanofuran dehydrogenase subunit E domain-containing protein</fullName>
    </recommendedName>
</protein>
<dbReference type="Pfam" id="PF02663">
    <property type="entry name" value="FmdE"/>
    <property type="match status" value="1"/>
</dbReference>
<comment type="caution">
    <text evidence="2">The sequence shown here is derived from an EMBL/GenBank/DDBJ whole genome shotgun (WGS) entry which is preliminary data.</text>
</comment>
<dbReference type="InterPro" id="IPR053194">
    <property type="entry name" value="tRNA_methyltr_O"/>
</dbReference>
<dbReference type="EMBL" id="BART01029438">
    <property type="protein sequence ID" value="GAH01223.1"/>
    <property type="molecule type" value="Genomic_DNA"/>
</dbReference>
<sequence>MNIMMKVETPKKRELSKELLEKAIEFHGHGGPFMVIGLRMGVLALELLDAKGWFDLDCVVMLNWAPPDSCVIDGIQSSTGCTMGKRNIKVVEERGVAAEFTHKGNAIKIAVREDVLQMVSIVFEGDDKAVKEFMDWLARVDEKSLFNTRALF</sequence>
<evidence type="ECO:0000313" key="2">
    <source>
        <dbReference type="EMBL" id="GAH01223.1"/>
    </source>
</evidence>
<dbReference type="SUPFAM" id="SSF143555">
    <property type="entry name" value="FwdE-like"/>
    <property type="match status" value="1"/>
</dbReference>
<reference evidence="2" key="1">
    <citation type="journal article" date="2014" name="Front. Microbiol.">
        <title>High frequency of phylogenetically diverse reductive dehalogenase-homologous genes in deep subseafloor sedimentary metagenomes.</title>
        <authorList>
            <person name="Kawai M."/>
            <person name="Futagami T."/>
            <person name="Toyoda A."/>
            <person name="Takaki Y."/>
            <person name="Nishi S."/>
            <person name="Hori S."/>
            <person name="Arai W."/>
            <person name="Tsubouchi T."/>
            <person name="Morono Y."/>
            <person name="Uchiyama I."/>
            <person name="Ito T."/>
            <person name="Fujiyama A."/>
            <person name="Inagaki F."/>
            <person name="Takami H."/>
        </authorList>
    </citation>
    <scope>NUCLEOTIDE SEQUENCE</scope>
    <source>
        <strain evidence="2">Expedition CK06-06</strain>
    </source>
</reference>
<dbReference type="PANTHER" id="PTHR39418">
    <property type="entry name" value="DEHYDROGENASE-RELATED"/>
    <property type="match status" value="1"/>
</dbReference>
<accession>X1DXV3</accession>
<dbReference type="Gene3D" id="3.30.1330.130">
    <property type="match status" value="1"/>
</dbReference>
<gene>
    <name evidence="2" type="ORF">S01H4_51654</name>
</gene>
<proteinExistence type="predicted"/>